<keyword evidence="2" id="KW-1185">Reference proteome</keyword>
<dbReference type="AlphaFoldDB" id="A0AA88TEK5"/>
<comment type="caution">
    <text evidence="1">The sequence shown here is derived from an EMBL/GenBank/DDBJ whole genome shotgun (WGS) entry which is preliminary data.</text>
</comment>
<dbReference type="Proteomes" id="UP001187343">
    <property type="component" value="Unassembled WGS sequence"/>
</dbReference>
<proteinExistence type="predicted"/>
<dbReference type="EMBL" id="JAUYZG010000018">
    <property type="protein sequence ID" value="KAK2881006.1"/>
    <property type="molecule type" value="Genomic_DNA"/>
</dbReference>
<evidence type="ECO:0000313" key="1">
    <source>
        <dbReference type="EMBL" id="KAK2881006.1"/>
    </source>
</evidence>
<organism evidence="1 2">
    <name type="scientific">Cirrhinus molitorella</name>
    <name type="common">mud carp</name>
    <dbReference type="NCBI Taxonomy" id="172907"/>
    <lineage>
        <taxon>Eukaryota</taxon>
        <taxon>Metazoa</taxon>
        <taxon>Chordata</taxon>
        <taxon>Craniata</taxon>
        <taxon>Vertebrata</taxon>
        <taxon>Euteleostomi</taxon>
        <taxon>Actinopterygii</taxon>
        <taxon>Neopterygii</taxon>
        <taxon>Teleostei</taxon>
        <taxon>Ostariophysi</taxon>
        <taxon>Cypriniformes</taxon>
        <taxon>Cyprinidae</taxon>
        <taxon>Labeoninae</taxon>
        <taxon>Labeonini</taxon>
        <taxon>Cirrhinus</taxon>
    </lineage>
</organism>
<reference evidence="1" key="1">
    <citation type="submission" date="2023-08" db="EMBL/GenBank/DDBJ databases">
        <title>Chromosome-level Genome Assembly of mud carp (Cirrhinus molitorella).</title>
        <authorList>
            <person name="Liu H."/>
        </authorList>
    </citation>
    <scope>NUCLEOTIDE SEQUENCE</scope>
    <source>
        <strain evidence="1">Prfri</strain>
        <tissue evidence="1">Muscle</tissue>
    </source>
</reference>
<accession>A0AA88TEK5</accession>
<name>A0AA88TEK5_9TELE</name>
<evidence type="ECO:0000313" key="2">
    <source>
        <dbReference type="Proteomes" id="UP001187343"/>
    </source>
</evidence>
<protein>
    <submittedName>
        <fullName evidence="1">Uncharacterized protein</fullName>
    </submittedName>
</protein>
<sequence length="119" mass="13702">MNGDDRRSEPMVEYQQQPVRTASAVNLLKVRQSLQADHTESGWLSDQLHHQRGIERERPHAYDDYRTPEAFYCVEGLSVQPTLTGSARYPHRRKRCLQQGENIHDSGLVIQSLTSLTEK</sequence>
<gene>
    <name evidence="1" type="ORF">Q8A67_018274</name>
</gene>